<reference evidence="1 2" key="1">
    <citation type="submission" date="2019-07" db="EMBL/GenBank/DDBJ databases">
        <title>Whole genome shotgun sequence of Deinococcus cellulosilyticus NBRC 106333.</title>
        <authorList>
            <person name="Hosoyama A."/>
            <person name="Uohara A."/>
            <person name="Ohji S."/>
            <person name="Ichikawa N."/>
        </authorList>
    </citation>
    <scope>NUCLEOTIDE SEQUENCE [LARGE SCALE GENOMIC DNA]</scope>
    <source>
        <strain evidence="1 2">NBRC 106333</strain>
    </source>
</reference>
<evidence type="ECO:0000313" key="2">
    <source>
        <dbReference type="Proteomes" id="UP000321306"/>
    </source>
</evidence>
<dbReference type="InterPro" id="IPR010982">
    <property type="entry name" value="Lambda_DNA-bd_dom_sf"/>
</dbReference>
<sequence>MRHLSAIHDPQLDLARYLQLEMHTRGDTLKTLCETLQIGPEPLKQVLAGQLPLTAVWIFRLAQHWEISAGLLWHWQQDILASKPFFTPAQASD</sequence>
<protein>
    <recommendedName>
        <fullName evidence="3">XRE family transcriptional regulator</fullName>
    </recommendedName>
</protein>
<evidence type="ECO:0008006" key="3">
    <source>
        <dbReference type="Google" id="ProtNLM"/>
    </source>
</evidence>
<dbReference type="RefSeq" id="WP_146884067.1">
    <property type="nucleotide sequence ID" value="NZ_BJXB01000007.1"/>
</dbReference>
<name>A0A511N049_DEIC1</name>
<dbReference type="SUPFAM" id="SSF47413">
    <property type="entry name" value="lambda repressor-like DNA-binding domains"/>
    <property type="match status" value="1"/>
</dbReference>
<dbReference type="GO" id="GO:0003677">
    <property type="term" value="F:DNA binding"/>
    <property type="evidence" value="ECO:0007669"/>
    <property type="project" value="InterPro"/>
</dbReference>
<keyword evidence="2" id="KW-1185">Reference proteome</keyword>
<comment type="caution">
    <text evidence="1">The sequence shown here is derived from an EMBL/GenBank/DDBJ whole genome shotgun (WGS) entry which is preliminary data.</text>
</comment>
<proteinExistence type="predicted"/>
<organism evidence="1 2">
    <name type="scientific">Deinococcus cellulosilyticus (strain DSM 18568 / NBRC 106333 / KACC 11606 / 5516J-15)</name>
    <dbReference type="NCBI Taxonomy" id="1223518"/>
    <lineage>
        <taxon>Bacteria</taxon>
        <taxon>Thermotogati</taxon>
        <taxon>Deinococcota</taxon>
        <taxon>Deinococci</taxon>
        <taxon>Deinococcales</taxon>
        <taxon>Deinococcaceae</taxon>
        <taxon>Deinococcus</taxon>
    </lineage>
</organism>
<accession>A0A511N049</accession>
<gene>
    <name evidence="1" type="ORF">DC3_18800</name>
</gene>
<dbReference type="Proteomes" id="UP000321306">
    <property type="component" value="Unassembled WGS sequence"/>
</dbReference>
<dbReference type="EMBL" id="BJXB01000007">
    <property type="protein sequence ID" value="GEM46245.1"/>
    <property type="molecule type" value="Genomic_DNA"/>
</dbReference>
<evidence type="ECO:0000313" key="1">
    <source>
        <dbReference type="EMBL" id="GEM46245.1"/>
    </source>
</evidence>
<dbReference type="AlphaFoldDB" id="A0A511N049"/>